<name>U6KC07_9EIME</name>
<dbReference type="Proteomes" id="UP000030744">
    <property type="component" value="Unassembled WGS sequence"/>
</dbReference>
<keyword evidence="2" id="KW-0732">Signal</keyword>
<reference evidence="3" key="1">
    <citation type="submission" date="2013-10" db="EMBL/GenBank/DDBJ databases">
        <title>Genomic analysis of the causative agents of coccidiosis in chickens.</title>
        <authorList>
            <person name="Reid A.J."/>
            <person name="Blake D."/>
            <person name="Billington K."/>
            <person name="Browne H."/>
            <person name="Dunn M."/>
            <person name="Hung S."/>
            <person name="Kawahara F."/>
            <person name="Miranda-Saavedra D."/>
            <person name="Mourier T."/>
            <person name="Nagra H."/>
            <person name="Otto T.D."/>
            <person name="Rawlings N."/>
            <person name="Sanchez A."/>
            <person name="Sanders M."/>
            <person name="Subramaniam C."/>
            <person name="Tay Y."/>
            <person name="Dear P."/>
            <person name="Doerig C."/>
            <person name="Gruber A."/>
            <person name="Parkinson J."/>
            <person name="Shirley M."/>
            <person name="Wan K.L."/>
            <person name="Berriman M."/>
            <person name="Tomley F."/>
            <person name="Pain A."/>
        </authorList>
    </citation>
    <scope>NUCLEOTIDE SEQUENCE [LARGE SCALE GENOMIC DNA]</scope>
    <source>
        <strain evidence="3">Houghton</strain>
    </source>
</reference>
<protein>
    <submittedName>
        <fullName evidence="3">Uncharacterized protein</fullName>
    </submittedName>
</protein>
<sequence>MKALRRGKALLLAVATALVVLSTDGTTLQSMSQNWFRRKLQGPTPLSDLSAVNSLSELITRLNVAGFKGRRTEADFILVFESLRTCFRSFSPPPGLALDFTQHAEMSPDDLIRNFFKFLPPWQFIQGPTENRLSQASFVEMAPDGAAPESTEPTPPVEDQPEESRPLRTIRFANSPKHILAHIIKNIYSHFRGPTCQQTAKRLDGAARFLLRNNSKAALMEPLLVYSLIQGNAASAAKLQILQNFLRDVSEDNSQLQQTPHIAKNNSPKPGIYDPIMLVFYFDLAKAGYTSKIKALERHLGKPADERIVGSKLFGNSLANPLTHQKVTEVGRAVGGDEELLKKVVEHVGLAAMDSSDAVSILMPDAPKVAAFLRGVSFFVFENVFKQNGPYVMPGLPCGGNLTGNMLETLTGKKLGKKYFVYKYTRALQGISILPESVWTPDSDSQLARLLKENQQANGDYLFSHLPRVCVRSVLFTKCSKKPPSDTKTNEQLLCHFINTHQSLFFEVDGAGVNALRKSMQEGQFSGGRVPRKRSALSRSVQAIGRFFFNKTSAALVLGAGVGGLCIATGEFDRELDTLSVMLGEHTIQHRGTGSVEETAAPV</sequence>
<evidence type="ECO:0000256" key="2">
    <source>
        <dbReference type="SAM" id="SignalP"/>
    </source>
</evidence>
<feature type="signal peptide" evidence="2">
    <location>
        <begin position="1"/>
        <end position="25"/>
    </location>
</feature>
<dbReference type="EMBL" id="HG685655">
    <property type="protein sequence ID" value="CDJ33777.1"/>
    <property type="molecule type" value="Genomic_DNA"/>
</dbReference>
<proteinExistence type="predicted"/>
<evidence type="ECO:0000313" key="3">
    <source>
        <dbReference type="EMBL" id="CDJ33777.1"/>
    </source>
</evidence>
<evidence type="ECO:0000313" key="4">
    <source>
        <dbReference type="Proteomes" id="UP000030744"/>
    </source>
</evidence>
<reference evidence="3" key="2">
    <citation type="submission" date="2013-10" db="EMBL/GenBank/DDBJ databases">
        <authorList>
            <person name="Aslett M."/>
        </authorList>
    </citation>
    <scope>NUCLEOTIDE SEQUENCE [LARGE SCALE GENOMIC DNA]</scope>
    <source>
        <strain evidence="3">Houghton</strain>
    </source>
</reference>
<organism evidence="3 4">
    <name type="scientific">Eimeria mitis</name>
    <dbReference type="NCBI Taxonomy" id="44415"/>
    <lineage>
        <taxon>Eukaryota</taxon>
        <taxon>Sar</taxon>
        <taxon>Alveolata</taxon>
        <taxon>Apicomplexa</taxon>
        <taxon>Conoidasida</taxon>
        <taxon>Coccidia</taxon>
        <taxon>Eucoccidiorida</taxon>
        <taxon>Eimeriorina</taxon>
        <taxon>Eimeriidae</taxon>
        <taxon>Eimeria</taxon>
    </lineage>
</organism>
<dbReference type="GeneID" id="25383312"/>
<feature type="region of interest" description="Disordered" evidence="1">
    <location>
        <begin position="143"/>
        <end position="165"/>
    </location>
</feature>
<dbReference type="AlphaFoldDB" id="U6KC07"/>
<dbReference type="VEuPathDB" id="ToxoDB:EMH_0090790"/>
<accession>U6KC07</accession>
<dbReference type="RefSeq" id="XP_013356340.1">
    <property type="nucleotide sequence ID" value="XM_013500886.1"/>
</dbReference>
<keyword evidence="4" id="KW-1185">Reference proteome</keyword>
<evidence type="ECO:0000256" key="1">
    <source>
        <dbReference type="SAM" id="MobiDB-lite"/>
    </source>
</evidence>
<gene>
    <name evidence="3" type="ORF">EMH_0090790</name>
</gene>
<feature type="chain" id="PRO_5004671430" evidence="2">
    <location>
        <begin position="26"/>
        <end position="603"/>
    </location>
</feature>
<dbReference type="OrthoDB" id="346960at2759"/>